<gene>
    <name evidence="1" type="ORF">RM423_23100</name>
</gene>
<evidence type="ECO:0000313" key="2">
    <source>
        <dbReference type="Proteomes" id="UP001183176"/>
    </source>
</evidence>
<organism evidence="1 2">
    <name type="scientific">Jatrophihabitans lederbergiae</name>
    <dbReference type="NCBI Taxonomy" id="3075547"/>
    <lineage>
        <taxon>Bacteria</taxon>
        <taxon>Bacillati</taxon>
        <taxon>Actinomycetota</taxon>
        <taxon>Actinomycetes</taxon>
        <taxon>Jatrophihabitantales</taxon>
        <taxon>Jatrophihabitantaceae</taxon>
        <taxon>Jatrophihabitans</taxon>
    </lineage>
</organism>
<keyword evidence="2" id="KW-1185">Reference proteome</keyword>
<name>A0ABU2JID9_9ACTN</name>
<dbReference type="EMBL" id="JAVREH010000081">
    <property type="protein sequence ID" value="MDT0264259.1"/>
    <property type="molecule type" value="Genomic_DNA"/>
</dbReference>
<protein>
    <submittedName>
        <fullName evidence="1">Uncharacterized protein</fullName>
    </submittedName>
</protein>
<proteinExistence type="predicted"/>
<dbReference type="Proteomes" id="UP001183176">
    <property type="component" value="Unassembled WGS sequence"/>
</dbReference>
<accession>A0ABU2JID9</accession>
<sequence>MAERLERARERVTHDGHAQVPTCTPWLRWAAGNRERVDGYLLCLPQRYAQPVVGKLVLHLGRDPTVDQRHVDEVGTADLQPSDDIVSV</sequence>
<comment type="caution">
    <text evidence="1">The sequence shown here is derived from an EMBL/GenBank/DDBJ whole genome shotgun (WGS) entry which is preliminary data.</text>
</comment>
<evidence type="ECO:0000313" key="1">
    <source>
        <dbReference type="EMBL" id="MDT0264259.1"/>
    </source>
</evidence>
<reference evidence="2" key="1">
    <citation type="submission" date="2023-07" db="EMBL/GenBank/DDBJ databases">
        <title>30 novel species of actinomycetes from the DSMZ collection.</title>
        <authorList>
            <person name="Nouioui I."/>
        </authorList>
    </citation>
    <scope>NUCLEOTIDE SEQUENCE [LARGE SCALE GENOMIC DNA]</scope>
    <source>
        <strain evidence="2">DSM 44399</strain>
    </source>
</reference>